<feature type="transmembrane region" description="Helical" evidence="1">
    <location>
        <begin position="6"/>
        <end position="22"/>
    </location>
</feature>
<dbReference type="Pfam" id="PF16079">
    <property type="entry name" value="Phage_holin_5_2"/>
    <property type="match status" value="1"/>
</dbReference>
<keyword evidence="1" id="KW-0812">Transmembrane</keyword>
<keyword evidence="1" id="KW-0472">Membrane</keyword>
<organism evidence="2 3">
    <name type="scientific">Sporobacter termitidis DSM 10068</name>
    <dbReference type="NCBI Taxonomy" id="1123282"/>
    <lineage>
        <taxon>Bacteria</taxon>
        <taxon>Bacillati</taxon>
        <taxon>Bacillota</taxon>
        <taxon>Clostridia</taxon>
        <taxon>Eubacteriales</taxon>
        <taxon>Oscillospiraceae</taxon>
        <taxon>Sporobacter</taxon>
    </lineage>
</organism>
<dbReference type="AlphaFoldDB" id="A0A1M5Z8P9"/>
<protein>
    <submittedName>
        <fullName evidence="2">Phage holin family Hol44, holin superfamily V</fullName>
    </submittedName>
</protein>
<dbReference type="EMBL" id="FQXV01000015">
    <property type="protein sequence ID" value="SHI20582.1"/>
    <property type="molecule type" value="Genomic_DNA"/>
</dbReference>
<dbReference type="STRING" id="1123282.SAMN02745823_03380"/>
<evidence type="ECO:0000313" key="2">
    <source>
        <dbReference type="EMBL" id="SHI20582.1"/>
    </source>
</evidence>
<dbReference type="OrthoDB" id="1735219at2"/>
<feature type="transmembrane region" description="Helical" evidence="1">
    <location>
        <begin position="34"/>
        <end position="54"/>
    </location>
</feature>
<evidence type="ECO:0000313" key="3">
    <source>
        <dbReference type="Proteomes" id="UP000183995"/>
    </source>
</evidence>
<dbReference type="Proteomes" id="UP000183995">
    <property type="component" value="Unassembled WGS sequence"/>
</dbReference>
<evidence type="ECO:0000256" key="1">
    <source>
        <dbReference type="SAM" id="Phobius"/>
    </source>
</evidence>
<keyword evidence="3" id="KW-1185">Reference proteome</keyword>
<reference evidence="2 3" key="1">
    <citation type="submission" date="2016-11" db="EMBL/GenBank/DDBJ databases">
        <authorList>
            <person name="Jaros S."/>
            <person name="Januszkiewicz K."/>
            <person name="Wedrychowicz H."/>
        </authorList>
    </citation>
    <scope>NUCLEOTIDE SEQUENCE [LARGE SCALE GENOMIC DNA]</scope>
    <source>
        <strain evidence="2 3">DSM 10068</strain>
    </source>
</reference>
<feature type="transmembrane region" description="Helical" evidence="1">
    <location>
        <begin position="60"/>
        <end position="80"/>
    </location>
</feature>
<accession>A0A1M5Z8P9</accession>
<dbReference type="RefSeq" id="WP_073081653.1">
    <property type="nucleotide sequence ID" value="NZ_FQXV01000015.1"/>
</dbReference>
<name>A0A1M5Z8P9_9FIRM</name>
<gene>
    <name evidence="2" type="ORF">SAMN02745823_03380</name>
</gene>
<sequence>MDFGFTSVAAITVICYLVMEILKTTPINRKWLPIISGVLGGGIGVLAMMIMPSYPASDYLNAIAIGIVSGLAATGINQVAKQLKTPR</sequence>
<proteinExistence type="predicted"/>
<dbReference type="InterPro" id="IPR032111">
    <property type="entry name" value="Clostridium_phage_holin"/>
</dbReference>
<keyword evidence="1" id="KW-1133">Transmembrane helix</keyword>